<feature type="compositionally biased region" description="Low complexity" evidence="1">
    <location>
        <begin position="11"/>
        <end position="25"/>
    </location>
</feature>
<dbReference type="VEuPathDB" id="AmoebaDB:EHI5A_063330"/>
<evidence type="ECO:0000256" key="1">
    <source>
        <dbReference type="SAM" id="MobiDB-lite"/>
    </source>
</evidence>
<dbReference type="EMBL" id="BDEQ01000001">
    <property type="protein sequence ID" value="GAT93533.1"/>
    <property type="molecule type" value="Genomic_DNA"/>
</dbReference>
<sequence>MNNNTPLSVTQNNNLNEQNESNQNNIPLDSHLITNVNNEVSPNITTSGDFIISYHHKLPHEERQMLDGTTKNVGVVIKQSAFLVVITSRTSSLENCSVDCTLLYDNPDMSAVHFINQKPITFNSQVSDHNSMNVELRILVLSSQHEDMLFRIKFDLYNPQREKIETLYSEPLRVISKADSGKKKVRITKSTTLFQTTPSRLSTSTQQTKPPRLPCSLKRDSPPLPKISQRELTESEKENIIQTLQYQQTILKELSQQSSTNPLTYPLVETLNIYLSLPQTQRIPQLLRFVSDLSPQESMVINELLQTYRDYKKSQ</sequence>
<feature type="compositionally biased region" description="Polar residues" evidence="1">
    <location>
        <begin position="197"/>
        <end position="209"/>
    </location>
</feature>
<evidence type="ECO:0008006" key="4">
    <source>
        <dbReference type="Google" id="ProtNLM"/>
    </source>
</evidence>
<feature type="region of interest" description="Disordered" evidence="1">
    <location>
        <begin position="1"/>
        <end position="28"/>
    </location>
</feature>
<dbReference type="InterPro" id="IPR040430">
    <property type="entry name" value="CudA-like"/>
</dbReference>
<gene>
    <name evidence="2" type="ORF">CL6EHI_014020</name>
</gene>
<dbReference type="VEuPathDB" id="AmoebaDB:KM1_103800"/>
<protein>
    <recommendedName>
        <fullName evidence="4">Transcriptional regulator cudA</fullName>
    </recommendedName>
</protein>
<proteinExistence type="predicted"/>
<dbReference type="VEuPathDB" id="AmoebaDB:EHI_014020"/>
<dbReference type="AlphaFoldDB" id="A0A5K1VGK4"/>
<accession>A0A5K1VGK4</accession>
<dbReference type="PANTHER" id="PTHR38092:SF1">
    <property type="entry name" value="TRANSCRIPTIONAL REGULATOR CUDA-RELATED"/>
    <property type="match status" value="1"/>
</dbReference>
<dbReference type="VEuPathDB" id="AmoebaDB:EHI7A_094830"/>
<feature type="region of interest" description="Disordered" evidence="1">
    <location>
        <begin position="197"/>
        <end position="225"/>
    </location>
</feature>
<dbReference type="Proteomes" id="UP000078387">
    <property type="component" value="Unassembled WGS sequence"/>
</dbReference>
<dbReference type="PANTHER" id="PTHR38092">
    <property type="entry name" value="REGULATOR CUDA, PUTATIVE-RELATED"/>
    <property type="match status" value="1"/>
</dbReference>
<evidence type="ECO:0000313" key="2">
    <source>
        <dbReference type="EMBL" id="GAT93533.1"/>
    </source>
</evidence>
<reference evidence="2 3" key="1">
    <citation type="submission" date="2016-05" db="EMBL/GenBank/DDBJ databases">
        <title>First whole genome sequencing of Entamoeba histolytica HM1:IMSS-clone-6.</title>
        <authorList>
            <person name="Mukherjee Avik.K."/>
            <person name="Izumyama S."/>
            <person name="Nakada-Tsukui K."/>
            <person name="Nozaki T."/>
        </authorList>
    </citation>
    <scope>NUCLEOTIDE SEQUENCE [LARGE SCALE GENOMIC DNA]</scope>
    <source>
        <strain evidence="2 3">HM1:IMSS clone 6</strain>
    </source>
</reference>
<evidence type="ECO:0000313" key="3">
    <source>
        <dbReference type="Proteomes" id="UP000078387"/>
    </source>
</evidence>
<name>A0A5K1VGK4_ENTHI</name>
<dbReference type="VEuPathDB" id="AmoebaDB:EHI8A_096400"/>
<dbReference type="OMA" id="INPLTYP"/>
<feature type="compositionally biased region" description="Polar residues" evidence="1">
    <location>
        <begin position="1"/>
        <end position="10"/>
    </location>
</feature>
<organism evidence="2 3">
    <name type="scientific">Entamoeba histolytica</name>
    <dbReference type="NCBI Taxonomy" id="5759"/>
    <lineage>
        <taxon>Eukaryota</taxon>
        <taxon>Amoebozoa</taxon>
        <taxon>Evosea</taxon>
        <taxon>Archamoebae</taxon>
        <taxon>Mastigamoebida</taxon>
        <taxon>Entamoebidae</taxon>
        <taxon>Entamoeba</taxon>
    </lineage>
</organism>
<comment type="caution">
    <text evidence="2">The sequence shown here is derived from an EMBL/GenBank/DDBJ whole genome shotgun (WGS) entry which is preliminary data.</text>
</comment>